<name>A0A1N7KN85_9GAMM</name>
<protein>
    <submittedName>
        <fullName evidence="2">Thiol-disulfide isomerase or thioredoxin</fullName>
    </submittedName>
</protein>
<dbReference type="GO" id="GO:0016491">
    <property type="term" value="F:oxidoreductase activity"/>
    <property type="evidence" value="ECO:0007669"/>
    <property type="project" value="InterPro"/>
</dbReference>
<keyword evidence="2" id="KW-0413">Isomerase</keyword>
<dbReference type="GO" id="GO:0016853">
    <property type="term" value="F:isomerase activity"/>
    <property type="evidence" value="ECO:0007669"/>
    <property type="project" value="UniProtKB-KW"/>
</dbReference>
<dbReference type="GO" id="GO:0016209">
    <property type="term" value="F:antioxidant activity"/>
    <property type="evidence" value="ECO:0007669"/>
    <property type="project" value="InterPro"/>
</dbReference>
<proteinExistence type="predicted"/>
<dbReference type="PROSITE" id="PS51352">
    <property type="entry name" value="THIOREDOXIN_2"/>
    <property type="match status" value="1"/>
</dbReference>
<dbReference type="InterPro" id="IPR000866">
    <property type="entry name" value="AhpC/TSA"/>
</dbReference>
<dbReference type="PANTHER" id="PTHR42852:SF18">
    <property type="entry name" value="CHROMOSOME UNDETERMINED SCAFFOLD_47, WHOLE GENOME SHOTGUN SEQUENCE"/>
    <property type="match status" value="1"/>
</dbReference>
<evidence type="ECO:0000313" key="2">
    <source>
        <dbReference type="EMBL" id="SIS63072.1"/>
    </source>
</evidence>
<dbReference type="InterPro" id="IPR050553">
    <property type="entry name" value="Thioredoxin_ResA/DsbE_sf"/>
</dbReference>
<dbReference type="CDD" id="cd02966">
    <property type="entry name" value="TlpA_like_family"/>
    <property type="match status" value="1"/>
</dbReference>
<evidence type="ECO:0000313" key="3">
    <source>
        <dbReference type="Proteomes" id="UP000185639"/>
    </source>
</evidence>
<reference evidence="3" key="1">
    <citation type="submission" date="2017-01" db="EMBL/GenBank/DDBJ databases">
        <authorList>
            <person name="Varghese N."/>
            <person name="Submissions S."/>
        </authorList>
    </citation>
    <scope>NUCLEOTIDE SEQUENCE [LARGE SCALE GENOMIC DNA]</scope>
    <source>
        <strain evidence="3">DSM 24913</strain>
    </source>
</reference>
<gene>
    <name evidence="2" type="ORF">SAMN05421686_1031</name>
</gene>
<organism evidence="2 3">
    <name type="scientific">Thalassolituus maritimus</name>
    <dbReference type="NCBI Taxonomy" id="484498"/>
    <lineage>
        <taxon>Bacteria</taxon>
        <taxon>Pseudomonadati</taxon>
        <taxon>Pseudomonadota</taxon>
        <taxon>Gammaproteobacteria</taxon>
        <taxon>Oceanospirillales</taxon>
        <taxon>Oceanospirillaceae</taxon>
        <taxon>Thalassolituus</taxon>
    </lineage>
</organism>
<dbReference type="SUPFAM" id="SSF52833">
    <property type="entry name" value="Thioredoxin-like"/>
    <property type="match status" value="1"/>
</dbReference>
<dbReference type="InterPro" id="IPR036249">
    <property type="entry name" value="Thioredoxin-like_sf"/>
</dbReference>
<dbReference type="Proteomes" id="UP000185639">
    <property type="component" value="Unassembled WGS sequence"/>
</dbReference>
<keyword evidence="3" id="KW-1185">Reference proteome</keyword>
<feature type="domain" description="Thioredoxin" evidence="1">
    <location>
        <begin position="31"/>
        <end position="175"/>
    </location>
</feature>
<evidence type="ECO:0000259" key="1">
    <source>
        <dbReference type="PROSITE" id="PS51352"/>
    </source>
</evidence>
<dbReference type="STRING" id="484498.SAMN05421686_1031"/>
<dbReference type="Gene3D" id="3.40.30.10">
    <property type="entry name" value="Glutaredoxin"/>
    <property type="match status" value="1"/>
</dbReference>
<dbReference type="Pfam" id="PF00578">
    <property type="entry name" value="AhpC-TSA"/>
    <property type="match status" value="1"/>
</dbReference>
<sequence>MQVATRFVSLIKVFTRLLVILLLTGSTWVHAESQINAPVFTLSTLDEKRQVSLEDYRGKVIYLDFWASWCGPCRKSLPMLNELRNELKDRGFEVLALNVDETREEGLRFLKEYPVDYPTLFDNENTAATYQLRGMPTAYLIDHNGKLHSQHVGFNPKDMSSIRDEVLSLLKAAESTR</sequence>
<dbReference type="EMBL" id="FTOH01000003">
    <property type="protein sequence ID" value="SIS63072.1"/>
    <property type="molecule type" value="Genomic_DNA"/>
</dbReference>
<dbReference type="AlphaFoldDB" id="A0A1N7KN85"/>
<dbReference type="PANTHER" id="PTHR42852">
    <property type="entry name" value="THIOL:DISULFIDE INTERCHANGE PROTEIN DSBE"/>
    <property type="match status" value="1"/>
</dbReference>
<accession>A0A1N7KN85</accession>
<dbReference type="InterPro" id="IPR013766">
    <property type="entry name" value="Thioredoxin_domain"/>
</dbReference>
<dbReference type="RefSeq" id="WP_076514569.1">
    <property type="nucleotide sequence ID" value="NZ_FTOH01000003.1"/>
</dbReference>
<dbReference type="OrthoDB" id="9799347at2"/>